<dbReference type="Gene3D" id="2.60.40.790">
    <property type="match status" value="1"/>
</dbReference>
<dbReference type="CDD" id="cd06464">
    <property type="entry name" value="ACD_sHsps-like"/>
    <property type="match status" value="1"/>
</dbReference>
<keyword evidence="1" id="KW-0346">Stress response</keyword>
<sequence>MDFGSFYDFPHLLDRMMGEMAQPYTTGGRQVAFPPLYIGEDDKVLVVRALIPGVGLDDVELTLTDKTLVLKGEIKPVKGKYYRQERPTGPFQRVVRLNVPISGEHVRATMRDGVLEIILPKSATARPQTIHIESR</sequence>
<protein>
    <submittedName>
        <fullName evidence="5">Molecular chaperone Hsp20</fullName>
    </submittedName>
</protein>
<evidence type="ECO:0000313" key="6">
    <source>
        <dbReference type="Proteomes" id="UP000503840"/>
    </source>
</evidence>
<reference evidence="5 6" key="1">
    <citation type="submission" date="2020-05" db="EMBL/GenBank/DDBJ databases">
        <title>Draft genome sequence of Desulfovibrio sp. strain HN2T.</title>
        <authorList>
            <person name="Ueno A."/>
            <person name="Tamazawa S."/>
            <person name="Tamamura S."/>
            <person name="Murakami T."/>
            <person name="Kiyama T."/>
            <person name="Inomata H."/>
            <person name="Amano Y."/>
            <person name="Miyakawa K."/>
            <person name="Tamaki H."/>
            <person name="Naganuma T."/>
            <person name="Kaneko K."/>
        </authorList>
    </citation>
    <scope>NUCLEOTIDE SEQUENCE [LARGE SCALE GENOMIC DNA]</scope>
    <source>
        <strain evidence="5 6">HN2</strain>
    </source>
</reference>
<organism evidence="5 6">
    <name type="scientific">Desulfovibrio subterraneus</name>
    <dbReference type="NCBI Taxonomy" id="2718620"/>
    <lineage>
        <taxon>Bacteria</taxon>
        <taxon>Pseudomonadati</taxon>
        <taxon>Thermodesulfobacteriota</taxon>
        <taxon>Desulfovibrionia</taxon>
        <taxon>Desulfovibrionales</taxon>
        <taxon>Desulfovibrionaceae</taxon>
        <taxon>Desulfovibrio</taxon>
    </lineage>
</organism>
<evidence type="ECO:0000256" key="1">
    <source>
        <dbReference type="ARBA" id="ARBA00023016"/>
    </source>
</evidence>
<evidence type="ECO:0000259" key="4">
    <source>
        <dbReference type="PROSITE" id="PS01031"/>
    </source>
</evidence>
<dbReference type="Proteomes" id="UP000503840">
    <property type="component" value="Unassembled WGS sequence"/>
</dbReference>
<dbReference type="InterPro" id="IPR008978">
    <property type="entry name" value="HSP20-like_chaperone"/>
</dbReference>
<dbReference type="AlphaFoldDB" id="A0A7J0BEV2"/>
<dbReference type="SUPFAM" id="SSF49764">
    <property type="entry name" value="HSP20-like chaperones"/>
    <property type="match status" value="1"/>
</dbReference>
<dbReference type="EMBL" id="BLVO01000004">
    <property type="protein sequence ID" value="GFM32229.1"/>
    <property type="molecule type" value="Genomic_DNA"/>
</dbReference>
<evidence type="ECO:0000256" key="3">
    <source>
        <dbReference type="RuleBase" id="RU003616"/>
    </source>
</evidence>
<comment type="similarity">
    <text evidence="2 3">Belongs to the small heat shock protein (HSP20) family.</text>
</comment>
<name>A0A7J0BEV2_9BACT</name>
<dbReference type="InterPro" id="IPR002068">
    <property type="entry name" value="A-crystallin/Hsp20_dom"/>
</dbReference>
<comment type="caution">
    <text evidence="5">The sequence shown here is derived from an EMBL/GenBank/DDBJ whole genome shotgun (WGS) entry which is preliminary data.</text>
</comment>
<dbReference type="Pfam" id="PF00011">
    <property type="entry name" value="HSP20"/>
    <property type="match status" value="1"/>
</dbReference>
<feature type="domain" description="SHSP" evidence="4">
    <location>
        <begin position="27"/>
        <end position="135"/>
    </location>
</feature>
<dbReference type="InterPro" id="IPR044587">
    <property type="entry name" value="HSP21-like"/>
</dbReference>
<proteinExistence type="inferred from homology"/>
<gene>
    <name evidence="5" type="ORF">DSM101010T_05940</name>
</gene>
<accession>A0A7J0BEV2</accession>
<dbReference type="PANTHER" id="PTHR46733">
    <property type="entry name" value="26.5 KDA HEAT SHOCK PROTEIN, MITOCHONDRIAL"/>
    <property type="match status" value="1"/>
</dbReference>
<dbReference type="PROSITE" id="PS01031">
    <property type="entry name" value="SHSP"/>
    <property type="match status" value="1"/>
</dbReference>
<dbReference type="GO" id="GO:0009408">
    <property type="term" value="P:response to heat"/>
    <property type="evidence" value="ECO:0007669"/>
    <property type="project" value="InterPro"/>
</dbReference>
<evidence type="ECO:0000313" key="5">
    <source>
        <dbReference type="EMBL" id="GFM32229.1"/>
    </source>
</evidence>
<dbReference type="PANTHER" id="PTHR46733:SF4">
    <property type="entry name" value="HEAT SHOCK PROTEIN 21, CHLOROPLASTIC"/>
    <property type="match status" value="1"/>
</dbReference>
<keyword evidence="6" id="KW-1185">Reference proteome</keyword>
<evidence type="ECO:0000256" key="2">
    <source>
        <dbReference type="PROSITE-ProRule" id="PRU00285"/>
    </source>
</evidence>